<keyword evidence="3" id="KW-1185">Reference proteome</keyword>
<comment type="caution">
    <text evidence="2">The sequence shown here is derived from an EMBL/GenBank/DDBJ whole genome shotgun (WGS) entry which is preliminary data.</text>
</comment>
<evidence type="ECO:0000313" key="2">
    <source>
        <dbReference type="EMBL" id="PUU78888.1"/>
    </source>
</evidence>
<gene>
    <name evidence="2" type="ORF">B9Z19DRAFT_28336</name>
</gene>
<dbReference type="EMBL" id="NESQ01000104">
    <property type="protein sequence ID" value="PUU78888.1"/>
    <property type="molecule type" value="Genomic_DNA"/>
</dbReference>
<accession>A0A2T6ZTS5</accession>
<reference evidence="2 3" key="1">
    <citation type="submission" date="2017-04" db="EMBL/GenBank/DDBJ databases">
        <title>Draft genome sequence of Tuber borchii Vittad., a whitish edible truffle.</title>
        <authorList>
            <consortium name="DOE Joint Genome Institute"/>
            <person name="Murat C."/>
            <person name="Kuo A."/>
            <person name="Barry K.W."/>
            <person name="Clum A."/>
            <person name="Dockter R.B."/>
            <person name="Fauchery L."/>
            <person name="Iotti M."/>
            <person name="Kohler A."/>
            <person name="Labutti K."/>
            <person name="Lindquist E.A."/>
            <person name="Lipzen A."/>
            <person name="Ohm R.A."/>
            <person name="Wang M."/>
            <person name="Grigoriev I.V."/>
            <person name="Zambonelli A."/>
            <person name="Martin F.M."/>
        </authorList>
    </citation>
    <scope>NUCLEOTIDE SEQUENCE [LARGE SCALE GENOMIC DNA]</scope>
    <source>
        <strain evidence="2 3">Tbo3840</strain>
    </source>
</reference>
<protein>
    <submittedName>
        <fullName evidence="2">Uncharacterized protein</fullName>
    </submittedName>
</protein>
<organism evidence="2 3">
    <name type="scientific">Tuber borchii</name>
    <name type="common">White truffle</name>
    <dbReference type="NCBI Taxonomy" id="42251"/>
    <lineage>
        <taxon>Eukaryota</taxon>
        <taxon>Fungi</taxon>
        <taxon>Dikarya</taxon>
        <taxon>Ascomycota</taxon>
        <taxon>Pezizomycotina</taxon>
        <taxon>Pezizomycetes</taxon>
        <taxon>Pezizales</taxon>
        <taxon>Tuberaceae</taxon>
        <taxon>Tuber</taxon>
    </lineage>
</organism>
<feature type="transmembrane region" description="Helical" evidence="1">
    <location>
        <begin position="52"/>
        <end position="74"/>
    </location>
</feature>
<proteinExistence type="predicted"/>
<keyword evidence="1" id="KW-0472">Membrane</keyword>
<keyword evidence="1" id="KW-1133">Transmembrane helix</keyword>
<name>A0A2T6ZTS5_TUBBO</name>
<evidence type="ECO:0000256" key="1">
    <source>
        <dbReference type="SAM" id="Phobius"/>
    </source>
</evidence>
<feature type="transmembrane region" description="Helical" evidence="1">
    <location>
        <begin position="12"/>
        <end position="31"/>
    </location>
</feature>
<evidence type="ECO:0000313" key="3">
    <source>
        <dbReference type="Proteomes" id="UP000244722"/>
    </source>
</evidence>
<keyword evidence="1" id="KW-0812">Transmembrane</keyword>
<sequence>MAYRTRAHPTTIYMTLSFFLFPSAAQSLILAKLSIIKYYSLKSEMIRADSHILSLLVPAATGTGFPLYLLFFFLLSSETVPYGAVLCQSLAITACIFPRSFLVCHQSATEAGAYLLVLVGFSWLVM</sequence>
<dbReference type="AlphaFoldDB" id="A0A2T6ZTS5"/>
<feature type="transmembrane region" description="Helical" evidence="1">
    <location>
        <begin position="108"/>
        <end position="125"/>
    </location>
</feature>
<dbReference type="Proteomes" id="UP000244722">
    <property type="component" value="Unassembled WGS sequence"/>
</dbReference>